<reference evidence="2 3" key="1">
    <citation type="submission" date="2019-10" db="EMBL/GenBank/DDBJ databases">
        <title>Evaluation of single-gene subtyping targets for Pseudomonas.</title>
        <authorList>
            <person name="Reichler S.J."/>
            <person name="Orsi R.H."/>
            <person name="Wiedmann M."/>
            <person name="Martin N.H."/>
            <person name="Murphy S.I."/>
        </authorList>
    </citation>
    <scope>NUCLEOTIDE SEQUENCE [LARGE SCALE GENOMIC DNA]</scope>
    <source>
        <strain evidence="2 3">FSL R10-1876</strain>
    </source>
</reference>
<organism evidence="2 3">
    <name type="scientific">Pseudomonas helleri</name>
    <dbReference type="NCBI Taxonomy" id="1608996"/>
    <lineage>
        <taxon>Bacteria</taxon>
        <taxon>Pseudomonadati</taxon>
        <taxon>Pseudomonadota</taxon>
        <taxon>Gammaproteobacteria</taxon>
        <taxon>Pseudomonadales</taxon>
        <taxon>Pseudomonadaceae</taxon>
        <taxon>Pseudomonas</taxon>
    </lineage>
</organism>
<evidence type="ECO:0000313" key="3">
    <source>
        <dbReference type="Proteomes" id="UP000466863"/>
    </source>
</evidence>
<comment type="caution">
    <text evidence="2">The sequence shown here is derived from an EMBL/GenBank/DDBJ whole genome shotgun (WGS) entry which is preliminary data.</text>
</comment>
<gene>
    <name evidence="2" type="ORF">GHO28_24905</name>
</gene>
<sequence length="136" mass="14656">MCNWPMYECATRGFRERGGQSALQGSKTSSAVNLSTAGVRFNLDLSQRQIGPSWLSFNAGLAYTHASGDLQPTTQVAWQGASSQRIAGAPLSSTVQLDLGAVARLSRGSTLSLNLNDQRGKRSHEQGVTAQYQYTF</sequence>
<accession>A0A6I1WWG5</accession>
<dbReference type="Gene3D" id="2.40.128.130">
    <property type="entry name" value="Autotransporter beta-domain"/>
    <property type="match status" value="1"/>
</dbReference>
<dbReference type="InterPro" id="IPR005546">
    <property type="entry name" value="Autotransporte_beta"/>
</dbReference>
<dbReference type="Pfam" id="PF03797">
    <property type="entry name" value="Autotransporter"/>
    <property type="match status" value="1"/>
</dbReference>
<dbReference type="Proteomes" id="UP000466863">
    <property type="component" value="Unassembled WGS sequence"/>
</dbReference>
<proteinExistence type="predicted"/>
<evidence type="ECO:0000313" key="2">
    <source>
        <dbReference type="EMBL" id="MQU45717.1"/>
    </source>
</evidence>
<dbReference type="SUPFAM" id="SSF103515">
    <property type="entry name" value="Autotransporter"/>
    <property type="match status" value="1"/>
</dbReference>
<dbReference type="InterPro" id="IPR036709">
    <property type="entry name" value="Autotransporte_beta_dom_sf"/>
</dbReference>
<protein>
    <submittedName>
        <fullName evidence="2">Autotransporter domain-containing protein</fullName>
    </submittedName>
</protein>
<feature type="domain" description="Autotransporter" evidence="1">
    <location>
        <begin position="11"/>
        <end position="115"/>
    </location>
</feature>
<dbReference type="AlphaFoldDB" id="A0A6I1WWG5"/>
<evidence type="ECO:0000259" key="1">
    <source>
        <dbReference type="Pfam" id="PF03797"/>
    </source>
</evidence>
<dbReference type="EMBL" id="WIVV01000189">
    <property type="protein sequence ID" value="MQU45717.1"/>
    <property type="molecule type" value="Genomic_DNA"/>
</dbReference>
<name>A0A6I1WWG5_9PSED</name>